<dbReference type="InterPro" id="IPR017853">
    <property type="entry name" value="GH"/>
</dbReference>
<dbReference type="EC" id="3.2.1.1" evidence="4"/>
<feature type="repeat" description="ANK" evidence="5">
    <location>
        <begin position="183"/>
        <end position="215"/>
    </location>
</feature>
<feature type="region of interest" description="Disordered" evidence="6">
    <location>
        <begin position="1038"/>
        <end position="1077"/>
    </location>
</feature>
<feature type="compositionally biased region" description="Low complexity" evidence="6">
    <location>
        <begin position="876"/>
        <end position="889"/>
    </location>
</feature>
<evidence type="ECO:0000256" key="1">
    <source>
        <dbReference type="ARBA" id="ARBA00000548"/>
    </source>
</evidence>
<dbReference type="OrthoDB" id="550577at2759"/>
<comment type="catalytic activity">
    <reaction evidence="1">
        <text>Endohydrolysis of (1-&gt;4)-alpha-D-glucosidic linkages in polysaccharides containing three or more (1-&gt;4)-alpha-linked D-glucose units.</text>
        <dbReference type="EC" id="3.2.1.1"/>
    </reaction>
</comment>
<dbReference type="Pfam" id="PF00787">
    <property type="entry name" value="PX"/>
    <property type="match status" value="1"/>
</dbReference>
<feature type="repeat" description="ANK" evidence="5">
    <location>
        <begin position="315"/>
        <end position="347"/>
    </location>
</feature>
<dbReference type="PANTHER" id="PTHR22677">
    <property type="entry name" value="ANKYRIN REPEAT DOMAIN-CONTAINING PROTEIN 60"/>
    <property type="match status" value="1"/>
</dbReference>
<dbReference type="InterPro" id="IPR008999">
    <property type="entry name" value="Actin-crosslinking"/>
</dbReference>
<dbReference type="Pfam" id="PF12796">
    <property type="entry name" value="Ank_2"/>
    <property type="match status" value="3"/>
</dbReference>
<accession>A0A1Q9DMI2</accession>
<dbReference type="PROSITE" id="PS50195">
    <property type="entry name" value="PX"/>
    <property type="match status" value="1"/>
</dbReference>
<evidence type="ECO:0000313" key="9">
    <source>
        <dbReference type="Proteomes" id="UP000186817"/>
    </source>
</evidence>
<proteinExistence type="inferred from homology"/>
<comment type="cofactor">
    <cofactor evidence="2">
        <name>Ca(2+)</name>
        <dbReference type="ChEBI" id="CHEBI:29108"/>
    </cofactor>
</comment>
<dbReference type="Gene3D" id="2.60.40.1180">
    <property type="entry name" value="Golgi alpha-mannosidase II"/>
    <property type="match status" value="1"/>
</dbReference>
<dbReference type="PROSITE" id="PS50297">
    <property type="entry name" value="ANK_REP_REGION"/>
    <property type="match status" value="7"/>
</dbReference>
<feature type="compositionally biased region" description="Basic and acidic residues" evidence="6">
    <location>
        <begin position="855"/>
        <end position="868"/>
    </location>
</feature>
<dbReference type="SMART" id="SM00248">
    <property type="entry name" value="ANK"/>
    <property type="match status" value="9"/>
</dbReference>
<keyword evidence="5" id="KW-0040">ANK repeat</keyword>
<dbReference type="InterPro" id="IPR036871">
    <property type="entry name" value="PX_dom_sf"/>
</dbReference>
<feature type="compositionally biased region" description="Low complexity" evidence="6">
    <location>
        <begin position="1119"/>
        <end position="1130"/>
    </location>
</feature>
<dbReference type="CDD" id="cd00257">
    <property type="entry name" value="beta-trefoil_FSCN-like"/>
    <property type="match status" value="1"/>
</dbReference>
<keyword evidence="9" id="KW-1185">Reference proteome</keyword>
<dbReference type="InterPro" id="IPR006046">
    <property type="entry name" value="Alpha_amylase"/>
</dbReference>
<dbReference type="Gene3D" id="3.20.20.80">
    <property type="entry name" value="Glycosidases"/>
    <property type="match status" value="1"/>
</dbReference>
<dbReference type="SMART" id="SM00312">
    <property type="entry name" value="PX"/>
    <property type="match status" value="1"/>
</dbReference>
<evidence type="ECO:0000256" key="6">
    <source>
        <dbReference type="SAM" id="MobiDB-lite"/>
    </source>
</evidence>
<dbReference type="InterPro" id="IPR001683">
    <property type="entry name" value="PX_dom"/>
</dbReference>
<dbReference type="SUPFAM" id="SSF50405">
    <property type="entry name" value="Actin-crosslinking proteins"/>
    <property type="match status" value="1"/>
</dbReference>
<dbReference type="InterPro" id="IPR013780">
    <property type="entry name" value="Glyco_hydro_b"/>
</dbReference>
<dbReference type="Gene3D" id="3.30.1520.10">
    <property type="entry name" value="Phox-like domain"/>
    <property type="match status" value="1"/>
</dbReference>
<dbReference type="Pfam" id="PF00023">
    <property type="entry name" value="Ank"/>
    <property type="match status" value="1"/>
</dbReference>
<gene>
    <name evidence="8" type="primary">AMY1A</name>
    <name evidence="8" type="ORF">AK812_SmicGene21404</name>
</gene>
<feature type="repeat" description="ANK" evidence="5">
    <location>
        <begin position="249"/>
        <end position="281"/>
    </location>
</feature>
<name>A0A1Q9DMI2_SYMMI</name>
<dbReference type="GO" id="GO:0035091">
    <property type="term" value="F:phosphatidylinositol binding"/>
    <property type="evidence" value="ECO:0007669"/>
    <property type="project" value="InterPro"/>
</dbReference>
<dbReference type="PRINTS" id="PR00110">
    <property type="entry name" value="ALPHAAMYLASE"/>
</dbReference>
<dbReference type="SMART" id="SM00642">
    <property type="entry name" value="Aamy"/>
    <property type="match status" value="1"/>
</dbReference>
<feature type="compositionally biased region" description="Polar residues" evidence="6">
    <location>
        <begin position="1139"/>
        <end position="1151"/>
    </location>
</feature>
<evidence type="ECO:0000313" key="8">
    <source>
        <dbReference type="EMBL" id="OLP96378.1"/>
    </source>
</evidence>
<comment type="caution">
    <text evidence="8">The sequence shown here is derived from an EMBL/GenBank/DDBJ whole genome shotgun (WGS) entry which is preliminary data.</text>
</comment>
<dbReference type="SUPFAM" id="SSF51011">
    <property type="entry name" value="Glycosyl hydrolase domain"/>
    <property type="match status" value="1"/>
</dbReference>
<dbReference type="GO" id="GO:0004556">
    <property type="term" value="F:alpha-amylase activity"/>
    <property type="evidence" value="ECO:0007669"/>
    <property type="project" value="UniProtKB-EC"/>
</dbReference>
<feature type="repeat" description="ANK" evidence="5">
    <location>
        <begin position="150"/>
        <end position="182"/>
    </location>
</feature>
<dbReference type="Gene3D" id="2.80.10.50">
    <property type="match status" value="1"/>
</dbReference>
<dbReference type="SUPFAM" id="SSF64268">
    <property type="entry name" value="PX domain"/>
    <property type="match status" value="1"/>
</dbReference>
<evidence type="ECO:0000259" key="7">
    <source>
        <dbReference type="PROSITE" id="PS50195"/>
    </source>
</evidence>
<evidence type="ECO:0000256" key="2">
    <source>
        <dbReference type="ARBA" id="ARBA00001913"/>
    </source>
</evidence>
<dbReference type="InterPro" id="IPR002110">
    <property type="entry name" value="Ankyrin_rpt"/>
</dbReference>
<dbReference type="GO" id="GO:0043169">
    <property type="term" value="F:cation binding"/>
    <property type="evidence" value="ECO:0007669"/>
    <property type="project" value="InterPro"/>
</dbReference>
<sequence>MLRVRNLTGRELVTSTEAEVAALADAHGSAIRGIEQLLSPLVGQPCFRLKLLCGDAVMDQDAALKLPLELQVAVSDFVELDAGDVDRLSGASEANDAAAVEALLRRPQNPDLVDSLGRTALIAAAGSGALKSLKLLASACADLNKPCTPTGATAVFTAAAIGHLAVVQLLSERGADKDRAANSGATPVFIASKNGHLDVVRLLIEKGVDKDKANKHGSTPVLIAAYHGHLHVVRLLIEMGADKEKATFNGTTPLIVASQNGQLEMVRWLIEKGADIDSAAKNGMTPVIEAVDRRHLHVVHFLIEKRADIDRASKRGLTPLFLASQNGHFDMASLLIEMGADKNKAINKGATPLAIARGNGHLDVASLLIEKGAEDDGAAPGAVSADAALCFGRRNEFNGKGLLEFCPDRQKGVVSKGMARVQKVGREIPVTASVERFEVVDAGSGQDVLSKGLDAVKARVSLVKTGQHVDYHIRVFFEGQSWTVTRRYNEFAGLYDTLKNKLASVPAVPSKSMVRQFAPEYLEARKNGLSSFLREVCRRRDAVNCREVQDFLLLRNRVPALAQPDASEPVQSAEVQEASFGIAHFEYDAVQGALLLGSSDFSWSSRVDTKITNIKMPWEKKAPNLPSAQMSLQPSTPADMFQGKYAGADESGGWWRLLRAAGLLAATAAAAAAVWTAWAAEAKEEELLLRVLSELQRRLFHVARDVAVIAQDVRQHLKGQGVHIDEEQLRLPRRRQVLDLKSANSRRSSAYAWTSHGVGVGPASDADSELLAGPCAPTTRRNDSFQSLISFYCRVTPCRFALLCGLLFLTTMALLGRFVLNTGSDEKQGLRGAMWNSSDGLPSIGGTPEHGTPQMHEEAKPKDNRTSMHSETAQWASAAPQPGAGTTAALYPPDNATNTSFELLGEEDMLPTSAAESPTDSTSSSTWKTSFRVDGRFSSTSAGSTTTSKQPASMFVSPVHFHNSSTTRTSSASSFSSTFSSTASNIMPEGTRTASGTVTYTTVGSTVTSSLTTFHGTTSLATTSPATTHTSSFQATLIRETSQTTSSVLTSTGSSSSTPTTSMTTITDTSTRTRPAADTVTATYSTTSSAAATMSTITTSSTTNRTTRTDIVTPRYTTRSTTTLSGTTSSNAILGTAPAENTHSTSTVRSIRSNSMPQISVTDTSTQTYTRSSTVVTTGLGLVSTSTARATATTTLSFSTTAAATVASKSTSASTTTLTVTGTSTATGDTAFKFQLEGPSPAVPNCYLEPLVPKSGCLRAAVLVGVQFGLNHYGQETSGKRICLNRLREAGLNTFVFRAGLCELWNCSTRGALRKCADGLPLRRGTFLASQHRLVTTGRDGELVLEEDAVAGLALAVFSNEDGTVSLQSREGRYVTARPDGTVTASSTVLGTSEKFHKVSLEGSDFALRTAHSTWLTDGLGRLQASPEATRGHFQLHIREGSAMSATSGSEGHPLAHRTSVHSTLCRYQEPVGGLGGRQRRSPSYVKLWEWNYADVARECQETLGPQGFDAVQLSPFTEHVKGHQWWVRYQPVSFGLNSRSGTAPELRRAVAACRAAGVAIIADVVLNHMARPCHSAEAQTNGATPCVGWSGTRYGNRQSEGAYGWDSAGPTDFHHQVDHLTWGACGVGPETGFLCGSLVTTDCSCCKCDMYGLPDWNLSQPTVQEMHSRHLSDLFEMGVTMLRVDAALYMESEHFAAIVHRFPWDVVYQEWWHELAVPGRTDVFGLYRDLHFMRKLADMLHVANAERAAEVVMLSRGDYFIPPHEALYITCFHDGRTDNADPATPTFKNGLAFHQQQLFMMASPFPVSVLLWSGYSWKSIEQGPPGCESGGHCVPRSPFTDFLGSATECLPTPTGTPLPAEQSSSRQWVCEHRWRGVAGLLQFRKACRGLPVEQVWTRGTVPTMRSGHVAFRTGQECFVAVARGGQGDFELSGLQLQFPSGRYCDLASYDGRSCSREVFVHDDGRIQHGVVPDGVAFLELWWFRGGIGHDHFIGNVSNGKELAVECRISEKFRKIQAEVLKSFGCSEETAATVTNGTAEEVRSHVEANKQMLADALGGLPPVLPGVEIPEDLTQERLLELYSKVQTLKIEKARTLADHTRRKRFSAQEITTEVARLSQAAEEEVLEEHRDWLGKEGEIYHSALAMHSRSADFQSRVADLDAEHRKDMIKAFTGV</sequence>
<evidence type="ECO:0000256" key="4">
    <source>
        <dbReference type="ARBA" id="ARBA00012595"/>
    </source>
</evidence>
<organism evidence="8 9">
    <name type="scientific">Symbiodinium microadriaticum</name>
    <name type="common">Dinoflagellate</name>
    <name type="synonym">Zooxanthella microadriatica</name>
    <dbReference type="NCBI Taxonomy" id="2951"/>
    <lineage>
        <taxon>Eukaryota</taxon>
        <taxon>Sar</taxon>
        <taxon>Alveolata</taxon>
        <taxon>Dinophyceae</taxon>
        <taxon>Suessiales</taxon>
        <taxon>Symbiodiniaceae</taxon>
        <taxon>Symbiodinium</taxon>
    </lineage>
</organism>
<feature type="region of interest" description="Disordered" evidence="6">
    <location>
        <begin position="1119"/>
        <end position="1151"/>
    </location>
</feature>
<evidence type="ECO:0000256" key="3">
    <source>
        <dbReference type="ARBA" id="ARBA00008061"/>
    </source>
</evidence>
<feature type="repeat" description="ANK" evidence="5">
    <location>
        <begin position="348"/>
        <end position="374"/>
    </location>
</feature>
<comment type="similarity">
    <text evidence="3">Belongs to the glycosyl hydrolase 13 family.</text>
</comment>
<evidence type="ECO:0000256" key="5">
    <source>
        <dbReference type="PROSITE-ProRule" id="PRU00023"/>
    </source>
</evidence>
<feature type="domain" description="PX" evidence="7">
    <location>
        <begin position="449"/>
        <end position="559"/>
    </location>
</feature>
<feature type="compositionally biased region" description="Low complexity" evidence="6">
    <location>
        <begin position="1041"/>
        <end position="1077"/>
    </location>
</feature>
<dbReference type="EMBL" id="LSRX01000469">
    <property type="protein sequence ID" value="OLP96378.1"/>
    <property type="molecule type" value="Genomic_DNA"/>
</dbReference>
<protein>
    <recommendedName>
        <fullName evidence="4">alpha-amylase</fullName>
        <ecNumber evidence="4">3.2.1.1</ecNumber>
    </recommendedName>
</protein>
<reference evidence="8 9" key="1">
    <citation type="submission" date="2016-02" db="EMBL/GenBank/DDBJ databases">
        <title>Genome analysis of coral dinoflagellate symbionts highlights evolutionary adaptations to a symbiotic lifestyle.</title>
        <authorList>
            <person name="Aranda M."/>
            <person name="Li Y."/>
            <person name="Liew Y.J."/>
            <person name="Baumgarten S."/>
            <person name="Simakov O."/>
            <person name="Wilson M."/>
            <person name="Piel J."/>
            <person name="Ashoor H."/>
            <person name="Bougouffa S."/>
            <person name="Bajic V.B."/>
            <person name="Ryu T."/>
            <person name="Ravasi T."/>
            <person name="Bayer T."/>
            <person name="Micklem G."/>
            <person name="Kim H."/>
            <person name="Bhak J."/>
            <person name="Lajeunesse T.C."/>
            <person name="Voolstra C.R."/>
        </authorList>
    </citation>
    <scope>NUCLEOTIDE SEQUENCE [LARGE SCALE GENOMIC DNA]</scope>
    <source>
        <strain evidence="8 9">CCMP2467</strain>
    </source>
</reference>
<dbReference type="SUPFAM" id="SSF51445">
    <property type="entry name" value="(Trans)glycosidases"/>
    <property type="match status" value="1"/>
</dbReference>
<feature type="repeat" description="ANK" evidence="5">
    <location>
        <begin position="282"/>
        <end position="314"/>
    </location>
</feature>
<dbReference type="Gene3D" id="1.25.40.20">
    <property type="entry name" value="Ankyrin repeat-containing domain"/>
    <property type="match status" value="3"/>
</dbReference>
<dbReference type="PROSITE" id="PS50088">
    <property type="entry name" value="ANK_REPEAT"/>
    <property type="match status" value="7"/>
</dbReference>
<dbReference type="InterPro" id="IPR036770">
    <property type="entry name" value="Ankyrin_rpt-contain_sf"/>
</dbReference>
<dbReference type="SUPFAM" id="SSF48403">
    <property type="entry name" value="Ankyrin repeat"/>
    <property type="match status" value="1"/>
</dbReference>
<feature type="region of interest" description="Disordered" evidence="6">
    <location>
        <begin position="831"/>
        <end position="899"/>
    </location>
</feature>
<dbReference type="GO" id="GO:0005975">
    <property type="term" value="P:carbohydrate metabolic process"/>
    <property type="evidence" value="ECO:0007669"/>
    <property type="project" value="InterPro"/>
</dbReference>
<dbReference type="InterPro" id="IPR006047">
    <property type="entry name" value="GH13_cat_dom"/>
</dbReference>
<dbReference type="PANTHER" id="PTHR22677:SF4">
    <property type="entry name" value="USHER SYNDROME TYPE-1G PROTEIN-LIKE PROTEIN"/>
    <property type="match status" value="1"/>
</dbReference>
<dbReference type="CDD" id="cd06093">
    <property type="entry name" value="PX_domain"/>
    <property type="match status" value="1"/>
</dbReference>
<dbReference type="Proteomes" id="UP000186817">
    <property type="component" value="Unassembled WGS sequence"/>
</dbReference>
<dbReference type="InterPro" id="IPR039323">
    <property type="entry name" value="ANKRD_45/46/60"/>
</dbReference>
<feature type="repeat" description="ANK" evidence="5">
    <location>
        <begin position="216"/>
        <end position="242"/>
    </location>
</feature>